<reference evidence="2" key="2">
    <citation type="journal article" date="2023" name="PLoS ONE">
        <title>Philodulcilactobacillus myokoensis gen. nov., sp. nov., a fructophilic, acidophilic, and agar-phobic lactic acid bacterium isolated from fermented vegetable extracts.</title>
        <authorList>
            <person name="Kouya T."/>
            <person name="Ishiyama Y."/>
            <person name="Ohashi S."/>
            <person name="Kumakubo R."/>
            <person name="Yamazaki T."/>
            <person name="Otaki T."/>
        </authorList>
    </citation>
    <scope>NUCLEOTIDE SEQUENCE</scope>
    <source>
        <strain evidence="2">WR16-4</strain>
    </source>
</reference>
<dbReference type="Pfam" id="PF09819">
    <property type="entry name" value="ABC_cobalt"/>
    <property type="match status" value="1"/>
</dbReference>
<keyword evidence="1" id="KW-1133">Transmembrane helix</keyword>
<accession>A0A9W6B194</accession>
<feature type="transmembrane region" description="Helical" evidence="1">
    <location>
        <begin position="151"/>
        <end position="174"/>
    </location>
</feature>
<evidence type="ECO:0000313" key="3">
    <source>
        <dbReference type="Proteomes" id="UP001144204"/>
    </source>
</evidence>
<protein>
    <submittedName>
        <fullName evidence="2">ABC transporter permease</fullName>
    </submittedName>
</protein>
<feature type="transmembrane region" description="Helical" evidence="1">
    <location>
        <begin position="92"/>
        <end position="112"/>
    </location>
</feature>
<proteinExistence type="predicted"/>
<dbReference type="RefSeq" id="WP_286135731.1">
    <property type="nucleotide sequence ID" value="NZ_BRPL01000002.1"/>
</dbReference>
<gene>
    <name evidence="2" type="ORF">WR164_02530</name>
</gene>
<evidence type="ECO:0000313" key="2">
    <source>
        <dbReference type="EMBL" id="GLB46274.1"/>
    </source>
</evidence>
<feature type="transmembrane region" description="Helical" evidence="1">
    <location>
        <begin position="119"/>
        <end position="139"/>
    </location>
</feature>
<dbReference type="AlphaFoldDB" id="A0A9W6B194"/>
<dbReference type="InterPro" id="IPR017195">
    <property type="entry name" value="ABC_thiamin-permease_prd"/>
</dbReference>
<comment type="caution">
    <text evidence="2">The sequence shown here is derived from an EMBL/GenBank/DDBJ whole genome shotgun (WGS) entry which is preliminary data.</text>
</comment>
<keyword evidence="3" id="KW-1185">Reference proteome</keyword>
<sequence>MLKRWNLHNIIMLTMISILCGVIFWSADFFYNALTAALTPVGLAPMAGAALFGLWIIASPLCAMIFKIPGAAILSEVIGAIVEMILGGQWGIMTIVSGLVQGIGAELGFALTGYKMYNYFSLSLSLILTTTVTFIYQLFTNGYASYSAGLLFWIFIVNLISAFVFGGIIPVLIIKALKKSHLVKE</sequence>
<feature type="transmembrane region" description="Helical" evidence="1">
    <location>
        <begin position="33"/>
        <end position="57"/>
    </location>
</feature>
<dbReference type="Proteomes" id="UP001144204">
    <property type="component" value="Unassembled WGS sequence"/>
</dbReference>
<evidence type="ECO:0000256" key="1">
    <source>
        <dbReference type="SAM" id="Phobius"/>
    </source>
</evidence>
<keyword evidence="1" id="KW-0812">Transmembrane</keyword>
<name>A0A9W6B194_9LACO</name>
<feature type="transmembrane region" description="Helical" evidence="1">
    <location>
        <begin position="7"/>
        <end position="27"/>
    </location>
</feature>
<reference evidence="2" key="1">
    <citation type="submission" date="2022-07" db="EMBL/GenBank/DDBJ databases">
        <authorList>
            <person name="Kouya T."/>
            <person name="Ishiyama Y."/>
        </authorList>
    </citation>
    <scope>NUCLEOTIDE SEQUENCE</scope>
    <source>
        <strain evidence="2">WR16-4</strain>
    </source>
</reference>
<feature type="transmembrane region" description="Helical" evidence="1">
    <location>
        <begin position="64"/>
        <end position="86"/>
    </location>
</feature>
<dbReference type="EMBL" id="BRPL01000002">
    <property type="protein sequence ID" value="GLB46274.1"/>
    <property type="molecule type" value="Genomic_DNA"/>
</dbReference>
<keyword evidence="1" id="KW-0472">Membrane</keyword>
<organism evidence="2 3">
    <name type="scientific">Philodulcilactobacillus myokoensis</name>
    <dbReference type="NCBI Taxonomy" id="2929573"/>
    <lineage>
        <taxon>Bacteria</taxon>
        <taxon>Bacillati</taxon>
        <taxon>Bacillota</taxon>
        <taxon>Bacilli</taxon>
        <taxon>Lactobacillales</taxon>
        <taxon>Lactobacillaceae</taxon>
        <taxon>Philodulcilactobacillus</taxon>
    </lineage>
</organism>
<dbReference type="PIRSF" id="PIRSF037394">
    <property type="entry name" value="ABC_thiamine-permease_YkoE_prd"/>
    <property type="match status" value="1"/>
</dbReference>